<protein>
    <recommendedName>
        <fullName evidence="3">Retrovirus-related Pol polyprotein from transposon RE1</fullName>
    </recommendedName>
</protein>
<accession>A0ABY9DQU4</accession>
<dbReference type="CDD" id="cd09272">
    <property type="entry name" value="RNase_HI_RT_Ty1"/>
    <property type="match status" value="1"/>
</dbReference>
<name>A0ABY9DQU4_VITVI</name>
<organism evidence="1 2">
    <name type="scientific">Vitis vinifera</name>
    <name type="common">Grape</name>
    <dbReference type="NCBI Taxonomy" id="29760"/>
    <lineage>
        <taxon>Eukaryota</taxon>
        <taxon>Viridiplantae</taxon>
        <taxon>Streptophyta</taxon>
        <taxon>Embryophyta</taxon>
        <taxon>Tracheophyta</taxon>
        <taxon>Spermatophyta</taxon>
        <taxon>Magnoliopsida</taxon>
        <taxon>eudicotyledons</taxon>
        <taxon>Gunneridae</taxon>
        <taxon>Pentapetalae</taxon>
        <taxon>rosids</taxon>
        <taxon>Vitales</taxon>
        <taxon>Vitaceae</taxon>
        <taxon>Viteae</taxon>
        <taxon>Vitis</taxon>
    </lineage>
</organism>
<dbReference type="PANTHER" id="PTHR11439">
    <property type="entry name" value="GAG-POL-RELATED RETROTRANSPOSON"/>
    <property type="match status" value="1"/>
</dbReference>
<evidence type="ECO:0008006" key="3">
    <source>
        <dbReference type="Google" id="ProtNLM"/>
    </source>
</evidence>
<keyword evidence="2" id="KW-1185">Reference proteome</keyword>
<reference evidence="1 2" key="1">
    <citation type="journal article" date="2023" name="Hortic Res">
        <title>The complete reference genome for grapevine (Vitis vinifera L.) genetics and breeding.</title>
        <authorList>
            <person name="Shi X."/>
            <person name="Cao S."/>
            <person name="Wang X."/>
            <person name="Huang S."/>
            <person name="Wang Y."/>
            <person name="Liu Z."/>
            <person name="Liu W."/>
            <person name="Leng X."/>
            <person name="Peng Y."/>
            <person name="Wang N."/>
            <person name="Wang Y."/>
            <person name="Ma Z."/>
            <person name="Xu X."/>
            <person name="Zhang F."/>
            <person name="Xue H."/>
            <person name="Zhong H."/>
            <person name="Wang Y."/>
            <person name="Zhang K."/>
            <person name="Velt A."/>
            <person name="Avia K."/>
            <person name="Holtgrawe D."/>
            <person name="Grimplet J."/>
            <person name="Matus J.T."/>
            <person name="Ware D."/>
            <person name="Wu X."/>
            <person name="Wang H."/>
            <person name="Liu C."/>
            <person name="Fang Y."/>
            <person name="Rustenholz C."/>
            <person name="Cheng Z."/>
            <person name="Xiao H."/>
            <person name="Zhou Y."/>
        </authorList>
    </citation>
    <scope>NUCLEOTIDE SEQUENCE [LARGE SCALE GENOMIC DNA]</scope>
    <source>
        <strain evidence="2">cv. Pinot noir / PN40024</strain>
        <tissue evidence="1">Leaf</tissue>
    </source>
</reference>
<dbReference type="EMBL" id="CP126664">
    <property type="protein sequence ID" value="WKA08985.1"/>
    <property type="molecule type" value="Genomic_DNA"/>
</dbReference>
<gene>
    <name evidence="1" type="ORF">VitviT2T_026664</name>
</gene>
<evidence type="ECO:0000313" key="2">
    <source>
        <dbReference type="Proteomes" id="UP001227230"/>
    </source>
</evidence>
<sequence length="277" mass="32130">MVFTRSTMMGELNFFLRLQIKQLKKGIFINQANFARDLLKRFNMEEAKKMKTPMSSSIKLNKDEKGKSIDFTMYRGMIGSLLYLTTSRSDIMYSVYFCARFQSCPKESHLSAIKRILKYLKGTMDIGLWYRKSDNFELIGFSNVDFVGCKVERKSTSGTCHFLQRQLVSWHSKKKNSVAFSTAKFEYIGVGLCCAQILWMKQTISDFGLSFEHVPIKCDNTSAISISKNLMQHSRTKHIEIRHHFIRDHAQKGDITLEFVSIKDQFVDIFTKPVIEE</sequence>
<evidence type="ECO:0000313" key="1">
    <source>
        <dbReference type="EMBL" id="WKA08985.1"/>
    </source>
</evidence>
<proteinExistence type="predicted"/>
<dbReference type="Proteomes" id="UP001227230">
    <property type="component" value="Chromosome 17"/>
</dbReference>
<dbReference type="PANTHER" id="PTHR11439:SF442">
    <property type="entry name" value="CYSTEINE-RICH RLK (RECEPTOR-LIKE PROTEIN KINASE) 8"/>
    <property type="match status" value="1"/>
</dbReference>